<accession>A0A482XG59</accession>
<dbReference type="Proteomes" id="UP000291343">
    <property type="component" value="Unassembled WGS sequence"/>
</dbReference>
<organism evidence="1 2">
    <name type="scientific">Laodelphax striatellus</name>
    <name type="common">Small brown planthopper</name>
    <name type="synonym">Delphax striatella</name>
    <dbReference type="NCBI Taxonomy" id="195883"/>
    <lineage>
        <taxon>Eukaryota</taxon>
        <taxon>Metazoa</taxon>
        <taxon>Ecdysozoa</taxon>
        <taxon>Arthropoda</taxon>
        <taxon>Hexapoda</taxon>
        <taxon>Insecta</taxon>
        <taxon>Pterygota</taxon>
        <taxon>Neoptera</taxon>
        <taxon>Paraneoptera</taxon>
        <taxon>Hemiptera</taxon>
        <taxon>Auchenorrhyncha</taxon>
        <taxon>Fulgoroidea</taxon>
        <taxon>Delphacidae</taxon>
        <taxon>Criomorphinae</taxon>
        <taxon>Laodelphax</taxon>
    </lineage>
</organism>
<evidence type="ECO:0000313" key="2">
    <source>
        <dbReference type="Proteomes" id="UP000291343"/>
    </source>
</evidence>
<name>A0A482XG59_LAOST</name>
<keyword evidence="2" id="KW-1185">Reference proteome</keyword>
<dbReference type="InParanoid" id="A0A482XG59"/>
<evidence type="ECO:0000313" key="1">
    <source>
        <dbReference type="EMBL" id="RZF44722.1"/>
    </source>
</evidence>
<comment type="caution">
    <text evidence="1">The sequence shown here is derived from an EMBL/GenBank/DDBJ whole genome shotgun (WGS) entry which is preliminary data.</text>
</comment>
<reference evidence="1 2" key="1">
    <citation type="journal article" date="2017" name="Gigascience">
        <title>Genome sequence of the small brown planthopper, Laodelphax striatellus.</title>
        <authorList>
            <person name="Zhu J."/>
            <person name="Jiang F."/>
            <person name="Wang X."/>
            <person name="Yang P."/>
            <person name="Bao Y."/>
            <person name="Zhao W."/>
            <person name="Wang W."/>
            <person name="Lu H."/>
            <person name="Wang Q."/>
            <person name="Cui N."/>
            <person name="Li J."/>
            <person name="Chen X."/>
            <person name="Luo L."/>
            <person name="Yu J."/>
            <person name="Kang L."/>
            <person name="Cui F."/>
        </authorList>
    </citation>
    <scope>NUCLEOTIDE SEQUENCE [LARGE SCALE GENOMIC DNA]</scope>
    <source>
        <strain evidence="1">Lst14</strain>
    </source>
</reference>
<dbReference type="EMBL" id="QKKF02010319">
    <property type="protein sequence ID" value="RZF44722.1"/>
    <property type="molecule type" value="Genomic_DNA"/>
</dbReference>
<sequence length="101" mass="11116">MCSALTMYLESSVQTVLFFLLAFYTFSATSSVNDNLIEKTQFEAAFQAIIQEIKCAVFPDPELVARECSICGIPRSDILIPHNDAIPCIASHRLFAAVLAI</sequence>
<proteinExistence type="predicted"/>
<protein>
    <submittedName>
        <fullName evidence="1">Uncharacterized protein</fullName>
    </submittedName>
</protein>
<gene>
    <name evidence="1" type="ORF">LSTR_LSTR000674</name>
</gene>
<dbReference type="AlphaFoldDB" id="A0A482XG59"/>